<dbReference type="CTD" id="9949566"/>
<sequence>SHIPSSVRFFWLPTNPINLMSPNPSPDFNLVSVHTHHCVVDGRLLPLSYLRVLFKLKRTDARFITEKYILNSLMMFITWITPFCTV</sequence>
<feature type="non-terminal residue" evidence="1">
    <location>
        <position position="1"/>
    </location>
</feature>
<organism evidence="1">
    <name type="scientific">Loa loa</name>
    <name type="common">Eye worm</name>
    <name type="synonym">Filaria loa</name>
    <dbReference type="NCBI Taxonomy" id="7209"/>
    <lineage>
        <taxon>Eukaryota</taxon>
        <taxon>Metazoa</taxon>
        <taxon>Ecdysozoa</taxon>
        <taxon>Nematoda</taxon>
        <taxon>Chromadorea</taxon>
        <taxon>Rhabditida</taxon>
        <taxon>Spirurina</taxon>
        <taxon>Spiruromorpha</taxon>
        <taxon>Filarioidea</taxon>
        <taxon>Onchocercidae</taxon>
        <taxon>Loa</taxon>
    </lineage>
</organism>
<reference evidence="1" key="1">
    <citation type="submission" date="2012-04" db="EMBL/GenBank/DDBJ databases">
        <title>The Genome Sequence of Loa loa.</title>
        <authorList>
            <consortium name="The Broad Institute Genome Sequencing Platform"/>
            <consortium name="Broad Institute Genome Sequencing Center for Infectious Disease"/>
            <person name="Nutman T.B."/>
            <person name="Fink D.L."/>
            <person name="Russ C."/>
            <person name="Young S."/>
            <person name="Zeng Q."/>
            <person name="Gargeya S."/>
            <person name="Alvarado L."/>
            <person name="Berlin A."/>
            <person name="Chapman S.B."/>
            <person name="Chen Z."/>
            <person name="Freedman E."/>
            <person name="Gellesch M."/>
            <person name="Goldberg J."/>
            <person name="Griggs A."/>
            <person name="Gujja S."/>
            <person name="Heilman E.R."/>
            <person name="Heiman D."/>
            <person name="Howarth C."/>
            <person name="Mehta T."/>
            <person name="Neiman D."/>
            <person name="Pearson M."/>
            <person name="Roberts A."/>
            <person name="Saif S."/>
            <person name="Shea T."/>
            <person name="Shenoy N."/>
            <person name="Sisk P."/>
            <person name="Stolte C."/>
            <person name="Sykes S."/>
            <person name="White J."/>
            <person name="Yandava C."/>
            <person name="Haas B."/>
            <person name="Henn M.R."/>
            <person name="Nusbaum C."/>
            <person name="Birren B."/>
        </authorList>
    </citation>
    <scope>NUCLEOTIDE SEQUENCE [LARGE SCALE GENOMIC DNA]</scope>
</reference>
<gene>
    <name evidence="1" type="ORF">LOAG_12104</name>
</gene>
<dbReference type="AlphaFoldDB" id="A0A1S0TNC1"/>
<accession>A0A1S0TNC1</accession>
<evidence type="ECO:0000313" key="1">
    <source>
        <dbReference type="EMBL" id="EFO16402.1"/>
    </source>
</evidence>
<dbReference type="OrthoDB" id="203862at2759"/>
<dbReference type="RefSeq" id="XP_003147666.1">
    <property type="nucleotide sequence ID" value="XM_003147618.1"/>
</dbReference>
<dbReference type="InParanoid" id="A0A1S0TNC1"/>
<protein>
    <submittedName>
        <fullName evidence="1">Uncharacterized protein</fullName>
    </submittedName>
</protein>
<dbReference type="KEGG" id="loa:LOAG_12104"/>
<dbReference type="GeneID" id="9949566"/>
<proteinExistence type="predicted"/>
<dbReference type="EMBL" id="JH712646">
    <property type="protein sequence ID" value="EFO16402.1"/>
    <property type="molecule type" value="Genomic_DNA"/>
</dbReference>
<name>A0A1S0TNC1_LOALO</name>